<dbReference type="GO" id="GO:0004175">
    <property type="term" value="F:endopeptidase activity"/>
    <property type="evidence" value="ECO:0007669"/>
    <property type="project" value="UniProtKB-ARBA"/>
</dbReference>
<comment type="caution">
    <text evidence="3">The sequence shown here is derived from an EMBL/GenBank/DDBJ whole genome shotgun (WGS) entry which is preliminary data.</text>
</comment>
<evidence type="ECO:0000313" key="3">
    <source>
        <dbReference type="EMBL" id="MCP1676393.1"/>
    </source>
</evidence>
<keyword evidence="1" id="KW-0472">Membrane</keyword>
<proteinExistence type="predicted"/>
<feature type="transmembrane region" description="Helical" evidence="1">
    <location>
        <begin position="106"/>
        <end position="123"/>
    </location>
</feature>
<feature type="transmembrane region" description="Helical" evidence="1">
    <location>
        <begin position="130"/>
        <end position="149"/>
    </location>
</feature>
<feature type="transmembrane region" description="Helical" evidence="1">
    <location>
        <begin position="46"/>
        <end position="62"/>
    </location>
</feature>
<reference evidence="3" key="1">
    <citation type="submission" date="2022-03" db="EMBL/GenBank/DDBJ databases">
        <title>Genomic Encyclopedia of Type Strains, Phase III (KMG-III): the genomes of soil and plant-associated and newly described type strains.</title>
        <authorList>
            <person name="Whitman W."/>
        </authorList>
    </citation>
    <scope>NUCLEOTIDE SEQUENCE</scope>
    <source>
        <strain evidence="3">ANL 6-2</strain>
    </source>
</reference>
<keyword evidence="4" id="KW-1185">Reference proteome</keyword>
<dbReference type="InterPro" id="IPR052710">
    <property type="entry name" value="CAAX_protease"/>
</dbReference>
<evidence type="ECO:0000259" key="2">
    <source>
        <dbReference type="Pfam" id="PF02517"/>
    </source>
</evidence>
<keyword evidence="3" id="KW-0378">Hydrolase</keyword>
<keyword evidence="1" id="KW-1133">Transmembrane helix</keyword>
<organism evidence="3 4">
    <name type="scientific">Natronocella acetinitrilica</name>
    <dbReference type="NCBI Taxonomy" id="414046"/>
    <lineage>
        <taxon>Bacteria</taxon>
        <taxon>Pseudomonadati</taxon>
        <taxon>Pseudomonadota</taxon>
        <taxon>Gammaproteobacteria</taxon>
        <taxon>Chromatiales</taxon>
        <taxon>Ectothiorhodospiraceae</taxon>
        <taxon>Natronocella</taxon>
    </lineage>
</organism>
<dbReference type="Pfam" id="PF02517">
    <property type="entry name" value="Rce1-like"/>
    <property type="match status" value="1"/>
</dbReference>
<feature type="domain" description="CAAX prenyl protease 2/Lysostaphin resistance protein A-like" evidence="2">
    <location>
        <begin position="48"/>
        <end position="142"/>
    </location>
</feature>
<dbReference type="EMBL" id="JALJXV010000009">
    <property type="protein sequence ID" value="MCP1676393.1"/>
    <property type="molecule type" value="Genomic_DNA"/>
</dbReference>
<gene>
    <name evidence="3" type="ORF">J2T57_003554</name>
</gene>
<dbReference type="InterPro" id="IPR003675">
    <property type="entry name" value="Rce1/LyrA-like_dom"/>
</dbReference>
<dbReference type="NCBIfam" id="NF033192">
    <property type="entry name" value="JDVT-CAAX"/>
    <property type="match status" value="1"/>
</dbReference>
<evidence type="ECO:0000313" key="4">
    <source>
        <dbReference type="Proteomes" id="UP001205843"/>
    </source>
</evidence>
<dbReference type="Proteomes" id="UP001205843">
    <property type="component" value="Unassembled WGS sequence"/>
</dbReference>
<dbReference type="GO" id="GO:0006508">
    <property type="term" value="P:proteolysis"/>
    <property type="evidence" value="ECO:0007669"/>
    <property type="project" value="UniProtKB-KW"/>
</dbReference>
<feature type="transmembrane region" description="Helical" evidence="1">
    <location>
        <begin position="83"/>
        <end position="100"/>
    </location>
</feature>
<evidence type="ECO:0000256" key="1">
    <source>
        <dbReference type="SAM" id="Phobius"/>
    </source>
</evidence>
<protein>
    <submittedName>
        <fullName evidence="3">Membrane protease YdiL (CAAX protease family)</fullName>
    </submittedName>
</protein>
<dbReference type="PANTHER" id="PTHR36435">
    <property type="entry name" value="SLR1288 PROTEIN"/>
    <property type="match status" value="1"/>
</dbReference>
<keyword evidence="3" id="KW-0645">Protease</keyword>
<accession>A0AAE3G8H3</accession>
<keyword evidence="1" id="KW-0812">Transmembrane</keyword>
<dbReference type="GO" id="GO:0080120">
    <property type="term" value="P:CAAX-box protein maturation"/>
    <property type="evidence" value="ECO:0007669"/>
    <property type="project" value="UniProtKB-ARBA"/>
</dbReference>
<sequence>MSMRHLRFAGVRWRDRQLWLALALGPLAWAALVPVLPLTEQPLWPFAAPLTLLLAVVIYPVLEEIVFRGVIQDWLAERFSRKWWPLSLANIVTSALFAVFHLWSQPPLWALLVFFPSLVFGYFRERHDTLGTPILLHALYNLGLVWLFVGP</sequence>
<dbReference type="AlphaFoldDB" id="A0AAE3G8H3"/>
<dbReference type="PANTHER" id="PTHR36435:SF1">
    <property type="entry name" value="CAAX AMINO TERMINAL PROTEASE FAMILY PROTEIN"/>
    <property type="match status" value="1"/>
</dbReference>
<name>A0AAE3G8H3_9GAMM</name>